<dbReference type="PROSITE" id="PS51186">
    <property type="entry name" value="GNAT"/>
    <property type="match status" value="1"/>
</dbReference>
<comment type="caution">
    <text evidence="18">The sequence shown here is derived from an EMBL/GenBank/DDBJ whole genome shotgun (WGS) entry which is preliminary data.</text>
</comment>
<evidence type="ECO:0000256" key="12">
    <source>
        <dbReference type="ARBA" id="ARBA00052273"/>
    </source>
</evidence>
<evidence type="ECO:0000256" key="6">
    <source>
        <dbReference type="ARBA" id="ARBA00022679"/>
    </source>
</evidence>
<comment type="pathway">
    <text evidence="14">Amine and polyamine degradation; spermidine degradation.</text>
</comment>
<evidence type="ECO:0000256" key="11">
    <source>
        <dbReference type="ARBA" id="ARBA00052230"/>
    </source>
</evidence>
<accession>A0A8I1KLJ2</accession>
<dbReference type="PANTHER" id="PTHR43415">
    <property type="entry name" value="SPERMIDINE N(1)-ACETYLTRANSFERASE"/>
    <property type="match status" value="1"/>
</dbReference>
<protein>
    <recommendedName>
        <fullName evidence="15">Spermidine N(1)-acetyltransferase</fullName>
        <ecNumber evidence="4">2.3.1.57</ecNumber>
    </recommendedName>
    <alternativeName>
        <fullName evidence="16">Spermidine/spermine N(1)-acetyltransferase</fullName>
    </alternativeName>
</protein>
<evidence type="ECO:0000256" key="7">
    <source>
        <dbReference type="ARBA" id="ARBA00022723"/>
    </source>
</evidence>
<evidence type="ECO:0000256" key="2">
    <source>
        <dbReference type="ARBA" id="ARBA00004723"/>
    </source>
</evidence>
<evidence type="ECO:0000256" key="13">
    <source>
        <dbReference type="ARBA" id="ARBA00052368"/>
    </source>
</evidence>
<evidence type="ECO:0000256" key="16">
    <source>
        <dbReference type="ARBA" id="ARBA00079997"/>
    </source>
</evidence>
<dbReference type="EMBL" id="JAEMUK010000014">
    <property type="protein sequence ID" value="MBJ7543493.1"/>
    <property type="molecule type" value="Genomic_DNA"/>
</dbReference>
<comment type="similarity">
    <text evidence="3">Belongs to the acetyltransferase family.</text>
</comment>
<comment type="catalytic activity">
    <reaction evidence="10">
        <text>spermine + acetyl-CoA = N(1)-acetylspermine + CoA + H(+)</text>
        <dbReference type="Rhea" id="RHEA:33099"/>
        <dbReference type="ChEBI" id="CHEBI:15378"/>
        <dbReference type="ChEBI" id="CHEBI:45725"/>
        <dbReference type="ChEBI" id="CHEBI:57287"/>
        <dbReference type="ChEBI" id="CHEBI:57288"/>
        <dbReference type="ChEBI" id="CHEBI:58101"/>
        <dbReference type="EC" id="2.3.1.57"/>
    </reaction>
</comment>
<gene>
    <name evidence="18" type="primary">speG</name>
    <name evidence="18" type="ORF">JDN41_07970</name>
</gene>
<dbReference type="GO" id="GO:0046872">
    <property type="term" value="F:metal ion binding"/>
    <property type="evidence" value="ECO:0007669"/>
    <property type="project" value="UniProtKB-KW"/>
</dbReference>
<dbReference type="InterPro" id="IPR016181">
    <property type="entry name" value="Acyl_CoA_acyltransferase"/>
</dbReference>
<dbReference type="RefSeq" id="WP_199502371.1">
    <property type="nucleotide sequence ID" value="NZ_JAEMUK010000014.1"/>
</dbReference>
<evidence type="ECO:0000256" key="3">
    <source>
        <dbReference type="ARBA" id="ARBA00008694"/>
    </source>
</evidence>
<dbReference type="SUPFAM" id="SSF55729">
    <property type="entry name" value="Acyl-CoA N-acyltransferases (Nat)"/>
    <property type="match status" value="1"/>
</dbReference>
<evidence type="ECO:0000256" key="1">
    <source>
        <dbReference type="ARBA" id="ARBA00004496"/>
    </source>
</evidence>
<evidence type="ECO:0000256" key="8">
    <source>
        <dbReference type="ARBA" id="ARBA00022842"/>
    </source>
</evidence>
<evidence type="ECO:0000256" key="10">
    <source>
        <dbReference type="ARBA" id="ARBA00050555"/>
    </source>
</evidence>
<comment type="catalytic activity">
    <reaction evidence="12">
        <text>an alkane-alpha,omega-diamine + acetyl-CoA = an N-acetylalkane-alpha,omega-diamine + CoA + H(+)</text>
        <dbReference type="Rhea" id="RHEA:11116"/>
        <dbReference type="Rhea" id="RHEA-COMP:9766"/>
        <dbReference type="Rhea" id="RHEA-COMP:9767"/>
        <dbReference type="ChEBI" id="CHEBI:15378"/>
        <dbReference type="ChEBI" id="CHEBI:57287"/>
        <dbReference type="ChEBI" id="CHEBI:57288"/>
        <dbReference type="ChEBI" id="CHEBI:70977"/>
        <dbReference type="ChEBI" id="CHEBI:70988"/>
        <dbReference type="EC" id="2.3.1.57"/>
    </reaction>
</comment>
<comment type="catalytic activity">
    <reaction evidence="11">
        <text>spermidine + acetyl-CoA = N(8)-acetylspermidine + CoA + H(+)</text>
        <dbReference type="Rhea" id="RHEA:28270"/>
        <dbReference type="ChEBI" id="CHEBI:15378"/>
        <dbReference type="ChEBI" id="CHEBI:57287"/>
        <dbReference type="ChEBI" id="CHEBI:57288"/>
        <dbReference type="ChEBI" id="CHEBI:57834"/>
        <dbReference type="ChEBI" id="CHEBI:58535"/>
        <dbReference type="EC" id="2.3.1.57"/>
    </reaction>
</comment>
<comment type="subcellular location">
    <subcellularLocation>
        <location evidence="1">Cytoplasm</location>
    </subcellularLocation>
</comment>
<evidence type="ECO:0000259" key="17">
    <source>
        <dbReference type="PROSITE" id="PS51186"/>
    </source>
</evidence>
<proteinExistence type="inferred from homology"/>
<evidence type="ECO:0000313" key="19">
    <source>
        <dbReference type="Proteomes" id="UP000623250"/>
    </source>
</evidence>
<keyword evidence="6 18" id="KW-0808">Transferase</keyword>
<organism evidence="18 19">
    <name type="scientific">Rhodomicrobium udaipurense</name>
    <dbReference type="NCBI Taxonomy" id="1202716"/>
    <lineage>
        <taxon>Bacteria</taxon>
        <taxon>Pseudomonadati</taxon>
        <taxon>Pseudomonadota</taxon>
        <taxon>Alphaproteobacteria</taxon>
        <taxon>Hyphomicrobiales</taxon>
        <taxon>Hyphomicrobiaceae</taxon>
        <taxon>Rhodomicrobium</taxon>
    </lineage>
</organism>
<evidence type="ECO:0000256" key="4">
    <source>
        <dbReference type="ARBA" id="ARBA00013209"/>
    </source>
</evidence>
<dbReference type="Proteomes" id="UP000623250">
    <property type="component" value="Unassembled WGS sequence"/>
</dbReference>
<name>A0A8I1KLJ2_9HYPH</name>
<feature type="domain" description="N-acetyltransferase" evidence="17">
    <location>
        <begin position="19"/>
        <end position="179"/>
    </location>
</feature>
<keyword evidence="9 18" id="KW-0012">Acyltransferase</keyword>
<dbReference type="Gene3D" id="3.40.630.30">
    <property type="match status" value="1"/>
</dbReference>
<dbReference type="GO" id="GO:0004145">
    <property type="term" value="F:diamine N-acetyltransferase activity"/>
    <property type="evidence" value="ECO:0007669"/>
    <property type="project" value="UniProtKB-EC"/>
</dbReference>
<evidence type="ECO:0000313" key="18">
    <source>
        <dbReference type="EMBL" id="MBJ7543493.1"/>
    </source>
</evidence>
<dbReference type="PANTHER" id="PTHR43415:SF6">
    <property type="entry name" value="SPERMIDINE N(1)-ACETYLTRANSFERASE"/>
    <property type="match status" value="1"/>
</dbReference>
<comment type="pathway">
    <text evidence="2">Amine and polyamine degradation; spermine degradation.</text>
</comment>
<dbReference type="InterPro" id="IPR000182">
    <property type="entry name" value="GNAT_dom"/>
</dbReference>
<keyword evidence="7" id="KW-0479">Metal-binding</keyword>
<sequence>MASNRSMKENKLDVRTGGLLLRPLEKDDLLFVHKLDNNSTMMHYWFEEPYEAYVELQELYEKHIHDQTERRFVVEVEGQRVGLVELVEINYIHRRSEFQIMIAPEFQGRGYAKKATSLAMQYAFSTLNLYKLYLVVDADNEKAIHIYEQMGFIKEGDLIKEFFVEGEYHNALRMCIFQDQFFRDHARRK</sequence>
<dbReference type="FunFam" id="3.40.630.30:FF:000007">
    <property type="entry name" value="Spermidine N(1)-acetyltransferase"/>
    <property type="match status" value="1"/>
</dbReference>
<evidence type="ECO:0000256" key="9">
    <source>
        <dbReference type="ARBA" id="ARBA00023315"/>
    </source>
</evidence>
<evidence type="ECO:0000256" key="5">
    <source>
        <dbReference type="ARBA" id="ARBA00022490"/>
    </source>
</evidence>
<dbReference type="NCBIfam" id="NF011709">
    <property type="entry name" value="PRK15130.1"/>
    <property type="match status" value="1"/>
</dbReference>
<evidence type="ECO:0000256" key="15">
    <source>
        <dbReference type="ARBA" id="ARBA00073647"/>
    </source>
</evidence>
<dbReference type="Pfam" id="PF13302">
    <property type="entry name" value="Acetyltransf_3"/>
    <property type="match status" value="1"/>
</dbReference>
<dbReference type="GO" id="GO:0005737">
    <property type="term" value="C:cytoplasm"/>
    <property type="evidence" value="ECO:0007669"/>
    <property type="project" value="UniProtKB-SubCell"/>
</dbReference>
<comment type="catalytic activity">
    <reaction evidence="13">
        <text>spermidine + acetyl-CoA = N(1)-acetylspermidine + CoA + H(+)</text>
        <dbReference type="Rhea" id="RHEA:28150"/>
        <dbReference type="ChEBI" id="CHEBI:15378"/>
        <dbReference type="ChEBI" id="CHEBI:57287"/>
        <dbReference type="ChEBI" id="CHEBI:57288"/>
        <dbReference type="ChEBI" id="CHEBI:57834"/>
        <dbReference type="ChEBI" id="CHEBI:58324"/>
        <dbReference type="EC" id="2.3.1.57"/>
    </reaction>
</comment>
<dbReference type="EC" id="2.3.1.57" evidence="4"/>
<dbReference type="AlphaFoldDB" id="A0A8I1KLJ2"/>
<reference evidence="18 19" key="1">
    <citation type="submission" date="2020-12" db="EMBL/GenBank/DDBJ databases">
        <title>Revised draft genomes of Rhodomicrobium vannielii ATCC 17100 and Rhodomicrobium udaipurense JA643.</title>
        <authorList>
            <person name="Conners E.M."/>
            <person name="Davenport E.J."/>
            <person name="Bose A."/>
        </authorList>
    </citation>
    <scope>NUCLEOTIDE SEQUENCE [LARGE SCALE GENOMIC DNA]</scope>
    <source>
        <strain evidence="18 19">JA643</strain>
    </source>
</reference>
<evidence type="ECO:0000256" key="14">
    <source>
        <dbReference type="ARBA" id="ARBA00060713"/>
    </source>
</evidence>
<dbReference type="CDD" id="cd04301">
    <property type="entry name" value="NAT_SF"/>
    <property type="match status" value="1"/>
</dbReference>
<keyword evidence="8" id="KW-0460">Magnesium</keyword>
<keyword evidence="5" id="KW-0963">Cytoplasm</keyword>
<keyword evidence="19" id="KW-1185">Reference proteome</keyword>